<dbReference type="InterPro" id="IPR007021">
    <property type="entry name" value="DUF659"/>
</dbReference>
<keyword evidence="3" id="KW-1185">Reference proteome</keyword>
<gene>
    <name evidence="2" type="ORF">M5K25_015677</name>
</gene>
<reference evidence="2 3" key="1">
    <citation type="journal article" date="2024" name="Plant Biotechnol. J.">
        <title>Dendrobium thyrsiflorum genome and its molecular insights into genes involved in important horticultural traits.</title>
        <authorList>
            <person name="Chen B."/>
            <person name="Wang J.Y."/>
            <person name="Zheng P.J."/>
            <person name="Li K.L."/>
            <person name="Liang Y.M."/>
            <person name="Chen X.F."/>
            <person name="Zhang C."/>
            <person name="Zhao X."/>
            <person name="He X."/>
            <person name="Zhang G.Q."/>
            <person name="Liu Z.J."/>
            <person name="Xu Q."/>
        </authorList>
    </citation>
    <scope>NUCLEOTIDE SEQUENCE [LARGE SCALE GENOMIC DNA]</scope>
    <source>
        <strain evidence="2">GZMU011</strain>
    </source>
</reference>
<evidence type="ECO:0000313" key="2">
    <source>
        <dbReference type="EMBL" id="KAL0915272.1"/>
    </source>
</evidence>
<dbReference type="AlphaFoldDB" id="A0ABD0UQX9"/>
<dbReference type="Proteomes" id="UP001552299">
    <property type="component" value="Unassembled WGS sequence"/>
</dbReference>
<protein>
    <recommendedName>
        <fullName evidence="1">DUF659 domain-containing protein</fullName>
    </recommendedName>
</protein>
<accession>A0ABD0UQX9</accession>
<proteinExistence type="predicted"/>
<organism evidence="2 3">
    <name type="scientific">Dendrobium thyrsiflorum</name>
    <name type="common">Pinecone-like raceme dendrobium</name>
    <name type="synonym">Orchid</name>
    <dbReference type="NCBI Taxonomy" id="117978"/>
    <lineage>
        <taxon>Eukaryota</taxon>
        <taxon>Viridiplantae</taxon>
        <taxon>Streptophyta</taxon>
        <taxon>Embryophyta</taxon>
        <taxon>Tracheophyta</taxon>
        <taxon>Spermatophyta</taxon>
        <taxon>Magnoliopsida</taxon>
        <taxon>Liliopsida</taxon>
        <taxon>Asparagales</taxon>
        <taxon>Orchidaceae</taxon>
        <taxon>Epidendroideae</taxon>
        <taxon>Malaxideae</taxon>
        <taxon>Dendrobiinae</taxon>
        <taxon>Dendrobium</taxon>
    </lineage>
</organism>
<dbReference type="PANTHER" id="PTHR32166:SF123">
    <property type="entry name" value="BED-TYPE DOMAIN-CONTAINING PROTEIN"/>
    <property type="match status" value="1"/>
</dbReference>
<comment type="caution">
    <text evidence="2">The sequence shown here is derived from an EMBL/GenBank/DDBJ whole genome shotgun (WGS) entry which is preliminary data.</text>
</comment>
<sequence>MDSKLSVVHYKLRKYKTSKSFRGMPHPKQNTASNLQPSEPLLKFLSHLLPLLLEAAIQNTAIEIKGNILSADFQAAMSEDHCIPSQSVTKVKEHDFTDYLSQKHPWIREIKKRFTILVEEWCDQENYADVLMPLRPSPIGVTIMFDIGVTIMFDSCSDIMNRSLITILINNTYGAIFLKSIKTSDHANDTEFIFGLFDGVLEEIREHLGGNRDQVDGEEKTPMLDTPCRALYKSHSKKANLPQNKNVLTKTKKIGKFIYNHSWILTLMRKFSKKELLWPTNN</sequence>
<feature type="domain" description="DUF659" evidence="1">
    <location>
        <begin position="148"/>
        <end position="204"/>
    </location>
</feature>
<dbReference type="EMBL" id="JANQDX010000012">
    <property type="protein sequence ID" value="KAL0915272.1"/>
    <property type="molecule type" value="Genomic_DNA"/>
</dbReference>
<dbReference type="PANTHER" id="PTHR32166">
    <property type="entry name" value="OSJNBA0013A04.12 PROTEIN"/>
    <property type="match status" value="1"/>
</dbReference>
<evidence type="ECO:0000259" key="1">
    <source>
        <dbReference type="Pfam" id="PF04937"/>
    </source>
</evidence>
<evidence type="ECO:0000313" key="3">
    <source>
        <dbReference type="Proteomes" id="UP001552299"/>
    </source>
</evidence>
<name>A0ABD0UQX9_DENTH</name>
<dbReference type="Pfam" id="PF04937">
    <property type="entry name" value="DUF659"/>
    <property type="match status" value="1"/>
</dbReference>